<dbReference type="Pfam" id="PF12895">
    <property type="entry name" value="ANAPC3"/>
    <property type="match status" value="1"/>
</dbReference>
<protein>
    <recommendedName>
        <fullName evidence="7">Tetratricopeptide repeat protein</fullName>
    </recommendedName>
</protein>
<evidence type="ECO:0000256" key="3">
    <source>
        <dbReference type="PROSITE-ProRule" id="PRU00339"/>
    </source>
</evidence>
<accession>A0A8S1QTK1</accession>
<name>A0A8S1QTK1_PARPR</name>
<dbReference type="Proteomes" id="UP000688137">
    <property type="component" value="Unassembled WGS sequence"/>
</dbReference>
<sequence>MNQIKELQIKCSIEEHDYVELACFNQQCKANRVYCHQCLRNGDHIAHIKDQKNIKELIEFFNKVEQENEDLIQKLSLMLGEIIELFTQLNQGLQQKYKFSKKRLQKLNAKQLNQVLDQVLKYDEITKVLFEDIQKSSDDMIIQLKGNIKDLKLEEANSHQQNKQEQEKLEKFQQLYQKGYKLYYDDNKYEEAIKVIDAALLIDPNHVDSLFIKADSLKMVQDYREAIKWAEKALSINSNHVNSLSSKGDSLRILGKYNEALMILEKALNINQNHDISLARKGACLQSLSKFQQAFICYIRALQINPDNQWAKNKQAECKKQLNLKYK</sequence>
<evidence type="ECO:0000256" key="1">
    <source>
        <dbReference type="ARBA" id="ARBA00022737"/>
    </source>
</evidence>
<feature type="repeat" description="TPR" evidence="3">
    <location>
        <begin position="173"/>
        <end position="206"/>
    </location>
</feature>
<feature type="repeat" description="TPR" evidence="3">
    <location>
        <begin position="275"/>
        <end position="308"/>
    </location>
</feature>
<dbReference type="InterPro" id="IPR051685">
    <property type="entry name" value="Ycf3/AcsC/BcsC/TPR_MFPF"/>
</dbReference>
<organism evidence="5 6">
    <name type="scientific">Paramecium primaurelia</name>
    <dbReference type="NCBI Taxonomy" id="5886"/>
    <lineage>
        <taxon>Eukaryota</taxon>
        <taxon>Sar</taxon>
        <taxon>Alveolata</taxon>
        <taxon>Ciliophora</taxon>
        <taxon>Intramacronucleata</taxon>
        <taxon>Oligohymenophorea</taxon>
        <taxon>Peniculida</taxon>
        <taxon>Parameciidae</taxon>
        <taxon>Paramecium</taxon>
    </lineage>
</organism>
<dbReference type="Pfam" id="PF13181">
    <property type="entry name" value="TPR_8"/>
    <property type="match status" value="1"/>
</dbReference>
<dbReference type="AlphaFoldDB" id="A0A8S1QTK1"/>
<dbReference type="EMBL" id="CAJJDM010000235">
    <property type="protein sequence ID" value="CAD8118134.1"/>
    <property type="molecule type" value="Genomic_DNA"/>
</dbReference>
<evidence type="ECO:0000313" key="5">
    <source>
        <dbReference type="EMBL" id="CAD8118134.1"/>
    </source>
</evidence>
<evidence type="ECO:0000256" key="2">
    <source>
        <dbReference type="ARBA" id="ARBA00022803"/>
    </source>
</evidence>
<evidence type="ECO:0000313" key="6">
    <source>
        <dbReference type="Proteomes" id="UP000688137"/>
    </source>
</evidence>
<feature type="repeat" description="TPR" evidence="3">
    <location>
        <begin position="241"/>
        <end position="274"/>
    </location>
</feature>
<keyword evidence="2 3" id="KW-0802">TPR repeat</keyword>
<dbReference type="PROSITE" id="PS50005">
    <property type="entry name" value="TPR"/>
    <property type="match status" value="3"/>
</dbReference>
<keyword evidence="4" id="KW-0175">Coiled coil</keyword>
<comment type="caution">
    <text evidence="5">The sequence shown here is derived from an EMBL/GenBank/DDBJ whole genome shotgun (WGS) entry which is preliminary data.</text>
</comment>
<dbReference type="PANTHER" id="PTHR44943">
    <property type="entry name" value="CELLULOSE SYNTHASE OPERON PROTEIN C"/>
    <property type="match status" value="1"/>
</dbReference>
<gene>
    <name evidence="5" type="ORF">PPRIM_AZ9-3.1.T2260005</name>
</gene>
<keyword evidence="1" id="KW-0677">Repeat</keyword>
<feature type="coiled-coil region" evidence="4">
    <location>
        <begin position="54"/>
        <end position="110"/>
    </location>
</feature>
<evidence type="ECO:0000256" key="4">
    <source>
        <dbReference type="SAM" id="Coils"/>
    </source>
</evidence>
<evidence type="ECO:0008006" key="7">
    <source>
        <dbReference type="Google" id="ProtNLM"/>
    </source>
</evidence>
<dbReference type="InterPro" id="IPR019734">
    <property type="entry name" value="TPR_rpt"/>
</dbReference>
<dbReference type="SMART" id="SM00028">
    <property type="entry name" value="TPR"/>
    <property type="match status" value="4"/>
</dbReference>
<reference evidence="5" key="1">
    <citation type="submission" date="2021-01" db="EMBL/GenBank/DDBJ databases">
        <authorList>
            <consortium name="Genoscope - CEA"/>
            <person name="William W."/>
        </authorList>
    </citation>
    <scope>NUCLEOTIDE SEQUENCE</scope>
</reference>
<proteinExistence type="predicted"/>
<keyword evidence="6" id="KW-1185">Reference proteome</keyword>
<dbReference type="PANTHER" id="PTHR44943:SF4">
    <property type="entry name" value="TPR REPEAT-CONTAINING PROTEIN MJ0798"/>
    <property type="match status" value="1"/>
</dbReference>